<dbReference type="GO" id="GO:0005975">
    <property type="term" value="P:carbohydrate metabolic process"/>
    <property type="evidence" value="ECO:0007669"/>
    <property type="project" value="InterPro"/>
</dbReference>
<evidence type="ECO:0000313" key="2">
    <source>
        <dbReference type="EMBL" id="KAJ5217425.1"/>
    </source>
</evidence>
<evidence type="ECO:0000256" key="1">
    <source>
        <dbReference type="SAM" id="SignalP"/>
    </source>
</evidence>
<name>A0A9W9NCN5_9EURO</name>
<dbReference type="InterPro" id="IPR005198">
    <property type="entry name" value="Glyco_hydro_76"/>
</dbReference>
<dbReference type="PANTHER" id="PTHR47791">
    <property type="entry name" value="MEIOTICALLY UP-REGULATED GENE 191 PROTEIN"/>
    <property type="match status" value="1"/>
</dbReference>
<comment type="caution">
    <text evidence="2">The sequence shown here is derived from an EMBL/GenBank/DDBJ whole genome shotgun (WGS) entry which is preliminary data.</text>
</comment>
<dbReference type="GeneID" id="83207032"/>
<feature type="chain" id="PRO_5040768424" description="Mannan endo-1,6-alpha-mannosidase" evidence="1">
    <location>
        <begin position="21"/>
        <end position="346"/>
    </location>
</feature>
<organism evidence="2 3">
    <name type="scientific">Penicillium chermesinum</name>
    <dbReference type="NCBI Taxonomy" id="63820"/>
    <lineage>
        <taxon>Eukaryota</taxon>
        <taxon>Fungi</taxon>
        <taxon>Dikarya</taxon>
        <taxon>Ascomycota</taxon>
        <taxon>Pezizomycotina</taxon>
        <taxon>Eurotiomycetes</taxon>
        <taxon>Eurotiomycetidae</taxon>
        <taxon>Eurotiales</taxon>
        <taxon>Aspergillaceae</taxon>
        <taxon>Penicillium</taxon>
    </lineage>
</organism>
<reference evidence="2" key="1">
    <citation type="submission" date="2022-11" db="EMBL/GenBank/DDBJ databases">
        <authorList>
            <person name="Petersen C."/>
        </authorList>
    </citation>
    <scope>NUCLEOTIDE SEQUENCE</scope>
    <source>
        <strain evidence="2">IBT 19713</strain>
    </source>
</reference>
<gene>
    <name evidence="2" type="ORF">N7468_010433</name>
</gene>
<dbReference type="Pfam" id="PF03663">
    <property type="entry name" value="Glyco_hydro_76"/>
    <property type="match status" value="2"/>
</dbReference>
<reference evidence="2" key="2">
    <citation type="journal article" date="2023" name="IMA Fungus">
        <title>Comparative genomic study of the Penicillium genus elucidates a diverse pangenome and 15 lateral gene transfer events.</title>
        <authorList>
            <person name="Petersen C."/>
            <person name="Sorensen T."/>
            <person name="Nielsen M.R."/>
            <person name="Sondergaard T.E."/>
            <person name="Sorensen J.L."/>
            <person name="Fitzpatrick D.A."/>
            <person name="Frisvad J.C."/>
            <person name="Nielsen K.L."/>
        </authorList>
    </citation>
    <scope>NUCLEOTIDE SEQUENCE</scope>
    <source>
        <strain evidence="2">IBT 19713</strain>
    </source>
</reference>
<dbReference type="RefSeq" id="XP_058326296.1">
    <property type="nucleotide sequence ID" value="XM_058479728.1"/>
</dbReference>
<dbReference type="Gene3D" id="1.50.10.20">
    <property type="match status" value="1"/>
</dbReference>
<evidence type="ECO:0008006" key="4">
    <source>
        <dbReference type="Google" id="ProtNLM"/>
    </source>
</evidence>
<proteinExistence type="predicted"/>
<dbReference type="InterPro" id="IPR008928">
    <property type="entry name" value="6-hairpin_glycosidase_sf"/>
</dbReference>
<feature type="signal peptide" evidence="1">
    <location>
        <begin position="1"/>
        <end position="20"/>
    </location>
</feature>
<dbReference type="InterPro" id="IPR053169">
    <property type="entry name" value="MUG_Protein"/>
</dbReference>
<dbReference type="EMBL" id="JAPQKS010000008">
    <property type="protein sequence ID" value="KAJ5217425.1"/>
    <property type="molecule type" value="Genomic_DNA"/>
</dbReference>
<dbReference type="Proteomes" id="UP001150941">
    <property type="component" value="Unassembled WGS sequence"/>
</dbReference>
<dbReference type="PANTHER" id="PTHR47791:SF1">
    <property type="entry name" value="ENDO MANNANASE, GH76 FAMILY (EUROFUNG)"/>
    <property type="match status" value="1"/>
</dbReference>
<evidence type="ECO:0000313" key="3">
    <source>
        <dbReference type="Proteomes" id="UP001150941"/>
    </source>
</evidence>
<dbReference type="SUPFAM" id="SSF48208">
    <property type="entry name" value="Six-hairpin glycosidases"/>
    <property type="match status" value="1"/>
</dbReference>
<sequence>MALKPLSVLAFALALTSTHADSSSYQDNSICACDQMMRSYGTSNAGLWGKDDWWQSGIALTLLADISSLDSSYNGTHFDTFATTYSEAPGYGGYTGFIDDYCDDEGWWAMGWLAAYDLTQNPDYLNLAISIYNDISNNKASCGGIIWEKGGNYLASIANELYIASAAGIANRVSADQKESYLDSATAIWDWLFSIGVSVRRPSGPTTRGVILSAAVELYRATGNSTYLDTARKIADAVTTTGSTFTGSNGVLTDCSNGCDDTSAIFKAALFRGLRQLQDATPQDTWKTWLTTNAQSTWSNDLSITTANGDTECQLGANLNGPVGNVTFVTQAAGLASLIAAWAVSS</sequence>
<dbReference type="OrthoDB" id="9984024at2759"/>
<accession>A0A9W9NCN5</accession>
<dbReference type="AlphaFoldDB" id="A0A9W9NCN5"/>
<protein>
    <recommendedName>
        <fullName evidence="4">Mannan endo-1,6-alpha-mannosidase</fullName>
    </recommendedName>
</protein>
<keyword evidence="1" id="KW-0732">Signal</keyword>
<keyword evidence="3" id="KW-1185">Reference proteome</keyword>